<reference evidence="1" key="1">
    <citation type="submission" date="2010-08" db="EMBL/GenBank/DDBJ databases">
        <authorList>
            <person name="McElroy K.E."/>
        </authorList>
    </citation>
    <scope>NUCLEOTIDE SEQUENCE</scope>
</reference>
<protein>
    <submittedName>
        <fullName evidence="1">Collagen-like protein</fullName>
    </submittedName>
</protein>
<name>E7D289_9BACL</name>
<proteinExistence type="predicted"/>
<dbReference type="EMBL" id="HQ010382">
    <property type="protein sequence ID" value="ADU04103.1"/>
    <property type="molecule type" value="Genomic_DNA"/>
</dbReference>
<reference evidence="1" key="2">
    <citation type="journal article" date="2011" name="Res. Microbiol.">
        <title>Characterisation of a large family of polymorphic collagen-like proteins in the endospore-forming bacterium Pasteuria ramosa.</title>
        <authorList>
            <person name="McElroy K."/>
            <person name="Mouton L."/>
            <person name="Du Pasquier L."/>
            <person name="Qi W."/>
            <person name="Ebert D."/>
        </authorList>
    </citation>
    <scope>NUCLEOTIDE SEQUENCE</scope>
</reference>
<gene>
    <name evidence="1" type="primary">Pcl19</name>
</gene>
<evidence type="ECO:0000313" key="1">
    <source>
        <dbReference type="EMBL" id="ADU04103.1"/>
    </source>
</evidence>
<sequence length="254" mass="26428">MSKNFLESSSYNCSPKKSCCRCYKNEYGCIICCGTRGSQGTTGPTGSSIIGNTGPIGNTGNIGPKGPTGIVITGPTGISIKGPKGPQGSNLVEAPSGPSGNMFTYAAASFSFMATNTSSTIYQNQPIPLTTINNIGNNISLRNTNINLLPGSYIVDYSLAGDTYPPNVLAIELLLNSASVLGSFIWAAAGLTNDPPYDTLDNARISNKILLNIVSQSTLQMISRISNLVVISGSADILISNNVSLANISFTQIA</sequence>
<dbReference type="AlphaFoldDB" id="E7D289"/>
<organism evidence="1">
    <name type="scientific">Pasteuria ramosa</name>
    <dbReference type="NCBI Taxonomy" id="225322"/>
    <lineage>
        <taxon>Bacteria</taxon>
        <taxon>Bacillati</taxon>
        <taxon>Bacillota</taxon>
        <taxon>Bacilli</taxon>
        <taxon>Bacillales</taxon>
        <taxon>Pasteuriaceae</taxon>
        <taxon>Pasteuria</taxon>
    </lineage>
</organism>
<accession>E7D289</accession>